<reference evidence="2" key="1">
    <citation type="journal article" date="2019" name="Int. J. Syst. Evol. Microbiol.">
        <title>The Global Catalogue of Microorganisms (GCM) 10K type strain sequencing project: providing services to taxonomists for standard genome sequencing and annotation.</title>
        <authorList>
            <consortium name="The Broad Institute Genomics Platform"/>
            <consortium name="The Broad Institute Genome Sequencing Center for Infectious Disease"/>
            <person name="Wu L."/>
            <person name="Ma J."/>
        </authorList>
    </citation>
    <scope>NUCLEOTIDE SEQUENCE [LARGE SCALE GENOMIC DNA]</scope>
    <source>
        <strain evidence="2">JCM 17225</strain>
    </source>
</reference>
<dbReference type="Pfam" id="PF17642">
    <property type="entry name" value="TssD"/>
    <property type="match status" value="1"/>
</dbReference>
<gene>
    <name evidence="1" type="ORF">GCM10022409_49310</name>
</gene>
<name>A0ABP7UZB7_9BACT</name>
<dbReference type="Proteomes" id="UP001501469">
    <property type="component" value="Unassembled WGS sequence"/>
</dbReference>
<protein>
    <submittedName>
        <fullName evidence="1">Uncharacterized protein</fullName>
    </submittedName>
</protein>
<accession>A0ABP7UZB7</accession>
<dbReference type="EMBL" id="BAABDK010000035">
    <property type="protein sequence ID" value="GAA4056151.1"/>
    <property type="molecule type" value="Genomic_DNA"/>
</dbReference>
<proteinExistence type="predicted"/>
<keyword evidence="2" id="KW-1185">Reference proteome</keyword>
<evidence type="ECO:0000313" key="2">
    <source>
        <dbReference type="Proteomes" id="UP001501469"/>
    </source>
</evidence>
<comment type="caution">
    <text evidence="1">The sequence shown here is derived from an EMBL/GenBank/DDBJ whole genome shotgun (WGS) entry which is preliminary data.</text>
</comment>
<evidence type="ECO:0000313" key="1">
    <source>
        <dbReference type="EMBL" id="GAA4056151.1"/>
    </source>
</evidence>
<dbReference type="InterPro" id="IPR041408">
    <property type="entry name" value="Hcp_Tssd"/>
</dbReference>
<sequence>MARRPPPFPSLLMASFHAELHLAGTSYRVVRCHYACHQPTDAQGRVNAKVRHDLLHLALDVPDGDALLAWAADPFKAQAGEVVFYNATQLVALETIAFAAGQCVGYHESFESGAGRDGAYVCQLTLTAPAFELRSGGAPAAAAAVTASLQTAADVAAKAKAAAAKVARAAATAEALATAAATLAGKSVADIAGAGAAAAAAVILPAGLPTGFVAEHSLQEFARTIGGAQHMLPPEVIDQLYQLFNAASAASVPGQPSLAHWKAVENLMRSSYYVDPKDGDMKPLNGHWPPGNGGYQRQTVQLKKGDTYDRYQGTVFNKTSNPVPGEPDLDHVTGDVFDVKFGGNFVSPLGKAGMPNSPQSFESRALNMAEDQYPFKYTIEILQDVPTGAVYGELANVIPWYGQPGGGTQLDIRFPKEYPKGEKWKYEEWKQMQRQGFAKIELQSSPNDQFEVLPKNKVRQLKDQPKKLV</sequence>
<organism evidence="1 2">
    <name type="scientific">Hymenobacter glaciei</name>
    <dbReference type="NCBI Taxonomy" id="877209"/>
    <lineage>
        <taxon>Bacteria</taxon>
        <taxon>Pseudomonadati</taxon>
        <taxon>Bacteroidota</taxon>
        <taxon>Cytophagia</taxon>
        <taxon>Cytophagales</taxon>
        <taxon>Hymenobacteraceae</taxon>
        <taxon>Hymenobacter</taxon>
    </lineage>
</organism>